<dbReference type="WBParaSite" id="nRc.2.0.1.t34739-RA">
    <property type="protein sequence ID" value="nRc.2.0.1.t34739-RA"/>
    <property type="gene ID" value="nRc.2.0.1.g34739"/>
</dbReference>
<dbReference type="Proteomes" id="UP000887565">
    <property type="component" value="Unplaced"/>
</dbReference>
<accession>A0A915K8P4</accession>
<evidence type="ECO:0000313" key="1">
    <source>
        <dbReference type="Proteomes" id="UP000887565"/>
    </source>
</evidence>
<protein>
    <submittedName>
        <fullName evidence="2">Uncharacterized protein</fullName>
    </submittedName>
</protein>
<sequence length="72" mass="8368">MGQKEKERLAEKFVKRSSMVNKSVQVDIDKKDGESQAKVAMSDCQIQVDRKWNSARKWEAVKIVGKVRHMFD</sequence>
<keyword evidence="1" id="KW-1185">Reference proteome</keyword>
<proteinExistence type="predicted"/>
<reference evidence="2" key="1">
    <citation type="submission" date="2022-11" db="UniProtKB">
        <authorList>
            <consortium name="WormBaseParasite"/>
        </authorList>
    </citation>
    <scope>IDENTIFICATION</scope>
</reference>
<dbReference type="AlphaFoldDB" id="A0A915K8P4"/>
<organism evidence="1 2">
    <name type="scientific">Romanomermis culicivorax</name>
    <name type="common">Nematode worm</name>
    <dbReference type="NCBI Taxonomy" id="13658"/>
    <lineage>
        <taxon>Eukaryota</taxon>
        <taxon>Metazoa</taxon>
        <taxon>Ecdysozoa</taxon>
        <taxon>Nematoda</taxon>
        <taxon>Enoplea</taxon>
        <taxon>Dorylaimia</taxon>
        <taxon>Mermithida</taxon>
        <taxon>Mermithoidea</taxon>
        <taxon>Mermithidae</taxon>
        <taxon>Romanomermis</taxon>
    </lineage>
</organism>
<name>A0A915K8P4_ROMCU</name>
<evidence type="ECO:0000313" key="2">
    <source>
        <dbReference type="WBParaSite" id="nRc.2.0.1.t34739-RA"/>
    </source>
</evidence>